<evidence type="ECO:0000313" key="3">
    <source>
        <dbReference type="EMBL" id="BAY81890.1"/>
    </source>
</evidence>
<dbReference type="Pfam" id="PF02517">
    <property type="entry name" value="Rce1-like"/>
    <property type="match status" value="1"/>
</dbReference>
<dbReference type="GO" id="GO:0006508">
    <property type="term" value="P:proteolysis"/>
    <property type="evidence" value="ECO:0007669"/>
    <property type="project" value="UniProtKB-KW"/>
</dbReference>
<dbReference type="GO" id="GO:0004175">
    <property type="term" value="F:endopeptidase activity"/>
    <property type="evidence" value="ECO:0007669"/>
    <property type="project" value="UniProtKB-ARBA"/>
</dbReference>
<feature type="transmembrane region" description="Helical" evidence="1">
    <location>
        <begin position="141"/>
        <end position="163"/>
    </location>
</feature>
<feature type="transmembrane region" description="Helical" evidence="1">
    <location>
        <begin position="220"/>
        <end position="236"/>
    </location>
</feature>
<proteinExistence type="predicted"/>
<dbReference type="Proteomes" id="UP000218418">
    <property type="component" value="Chromosome"/>
</dbReference>
<feature type="transmembrane region" description="Helical" evidence="1">
    <location>
        <begin position="48"/>
        <end position="66"/>
    </location>
</feature>
<dbReference type="PANTHER" id="PTHR36435:SF1">
    <property type="entry name" value="CAAX AMINO TERMINAL PROTEASE FAMILY PROTEIN"/>
    <property type="match status" value="1"/>
</dbReference>
<keyword evidence="1" id="KW-0472">Membrane</keyword>
<protein>
    <submittedName>
        <fullName evidence="3">CAAX amino terminal protease family protein</fullName>
    </submittedName>
</protein>
<dbReference type="EMBL" id="AP018227">
    <property type="protein sequence ID" value="BAY81890.1"/>
    <property type="molecule type" value="Genomic_DNA"/>
</dbReference>
<sequence>MSLQNIHNPFKSLKFRDLVLRFLISSLLIGFVLYFLEASFSFKLNQQDSVIIVYIIQFVLVCLWTIKDFGRLKAKTKYVMGDFPKNYKWLRSAWLVPVAIIFSLSAFIVLFYLLSLSAPDFVEQFLRSVADAPTVENSNSFASNLLVSIAFCLVAPVTEEFLFRGIILQRWATKWGIHAGLLWSSLFFGVLHPQNPIGLTLLGIILGVLYIKTRSLTVPIVFHALNNILAVSTQLLPSNSSSYKPEESLQNLISNWWIGLILMAISLPLLLRFIWKNWPSKNTNIPYLSNANKERRAI</sequence>
<feature type="domain" description="CAAX prenyl protease 2/Lysostaphin resistance protein A-like" evidence="2">
    <location>
        <begin position="144"/>
        <end position="229"/>
    </location>
</feature>
<evidence type="ECO:0000313" key="4">
    <source>
        <dbReference type="Proteomes" id="UP000218418"/>
    </source>
</evidence>
<name>A0A1Z4LKX0_9CYAN</name>
<dbReference type="AlphaFoldDB" id="A0A1Z4LKX0"/>
<dbReference type="OrthoDB" id="9782250at2"/>
<feature type="transmembrane region" description="Helical" evidence="1">
    <location>
        <begin position="175"/>
        <end position="191"/>
    </location>
</feature>
<dbReference type="PANTHER" id="PTHR36435">
    <property type="entry name" value="SLR1288 PROTEIN"/>
    <property type="match status" value="1"/>
</dbReference>
<keyword evidence="4" id="KW-1185">Reference proteome</keyword>
<dbReference type="InterPro" id="IPR003675">
    <property type="entry name" value="Rce1/LyrA-like_dom"/>
</dbReference>
<reference evidence="3 4" key="1">
    <citation type="submission" date="2017-06" db="EMBL/GenBank/DDBJ databases">
        <title>Genome sequencing of cyanobaciteial culture collection at National Institute for Environmental Studies (NIES).</title>
        <authorList>
            <person name="Hirose Y."/>
            <person name="Shimura Y."/>
            <person name="Fujisawa T."/>
            <person name="Nakamura Y."/>
            <person name="Kawachi M."/>
        </authorList>
    </citation>
    <scope>NUCLEOTIDE SEQUENCE [LARGE SCALE GENOMIC DNA]</scope>
    <source>
        <strain evidence="3 4">NIES-267</strain>
    </source>
</reference>
<keyword evidence="3" id="KW-0645">Protease</keyword>
<feature type="transmembrane region" description="Helical" evidence="1">
    <location>
        <begin position="256"/>
        <end position="275"/>
    </location>
</feature>
<feature type="transmembrane region" description="Helical" evidence="1">
    <location>
        <begin position="93"/>
        <end position="114"/>
    </location>
</feature>
<dbReference type="InterPro" id="IPR052710">
    <property type="entry name" value="CAAX_protease"/>
</dbReference>
<evidence type="ECO:0000259" key="2">
    <source>
        <dbReference type="Pfam" id="PF02517"/>
    </source>
</evidence>
<keyword evidence="3" id="KW-0378">Hydrolase</keyword>
<organism evidence="3 4">
    <name type="scientific">Calothrix parasitica NIES-267</name>
    <dbReference type="NCBI Taxonomy" id="1973488"/>
    <lineage>
        <taxon>Bacteria</taxon>
        <taxon>Bacillati</taxon>
        <taxon>Cyanobacteriota</taxon>
        <taxon>Cyanophyceae</taxon>
        <taxon>Nostocales</taxon>
        <taxon>Calotrichaceae</taxon>
        <taxon>Calothrix</taxon>
    </lineage>
</organism>
<gene>
    <name evidence="3" type="ORF">NIES267_13680</name>
</gene>
<feature type="transmembrane region" description="Helical" evidence="1">
    <location>
        <begin position="18"/>
        <end position="36"/>
    </location>
</feature>
<keyword evidence="1" id="KW-0812">Transmembrane</keyword>
<keyword evidence="1" id="KW-1133">Transmembrane helix</keyword>
<feature type="transmembrane region" description="Helical" evidence="1">
    <location>
        <begin position="197"/>
        <end position="213"/>
    </location>
</feature>
<evidence type="ECO:0000256" key="1">
    <source>
        <dbReference type="SAM" id="Phobius"/>
    </source>
</evidence>
<accession>A0A1Z4LKX0</accession>
<dbReference type="GO" id="GO:0080120">
    <property type="term" value="P:CAAX-box protein maturation"/>
    <property type="evidence" value="ECO:0007669"/>
    <property type="project" value="UniProtKB-ARBA"/>
</dbReference>